<sequence>MRKDAFVYKPVRYFVITFLFTWTAWFLSAFLSFQAGWEALQGAMMGIGLLGPLVAALWMVYGSKISVLKQDFANKLTNLNRIQPIFLPVVILLMPLVMVLSILLSTAFGQVIPMTIITNWLYYKNNRSIIAAIVFHAVVVVSSEMFQAVDFTKCIVTVVLAMIAVSIVLIDSNFFFNKNKAVLFTDLDGTPGRFV</sequence>
<feature type="transmembrane region" description="Helical" evidence="1">
    <location>
        <begin position="12"/>
        <end position="33"/>
    </location>
</feature>
<dbReference type="AlphaFoldDB" id="A0A845KYX4"/>
<keyword evidence="1" id="KW-1133">Transmembrane helix</keyword>
<dbReference type="RefSeq" id="WP_161256129.1">
    <property type="nucleotide sequence ID" value="NZ_WXEY01000004.1"/>
</dbReference>
<keyword evidence="1" id="KW-0812">Transmembrane</keyword>
<dbReference type="Proteomes" id="UP000463470">
    <property type="component" value="Unassembled WGS sequence"/>
</dbReference>
<gene>
    <name evidence="2" type="ORF">GTO91_05580</name>
</gene>
<keyword evidence="3" id="KW-1185">Reference proteome</keyword>
<name>A0A845KYX4_9FIRM</name>
<evidence type="ECO:0000256" key="1">
    <source>
        <dbReference type="SAM" id="Phobius"/>
    </source>
</evidence>
<accession>A0A845KYX4</accession>
<comment type="caution">
    <text evidence="2">The sequence shown here is derived from an EMBL/GenBank/DDBJ whole genome shotgun (WGS) entry which is preliminary data.</text>
</comment>
<feature type="transmembrane region" description="Helical" evidence="1">
    <location>
        <begin position="85"/>
        <end position="108"/>
    </location>
</feature>
<feature type="transmembrane region" description="Helical" evidence="1">
    <location>
        <begin position="154"/>
        <end position="176"/>
    </location>
</feature>
<evidence type="ECO:0000313" key="2">
    <source>
        <dbReference type="EMBL" id="MZP29177.1"/>
    </source>
</evidence>
<reference evidence="2 3" key="1">
    <citation type="submission" date="2020-01" db="EMBL/GenBank/DDBJ databases">
        <title>Whole-genome sequence of Heliobacterium undosum DSM 13378.</title>
        <authorList>
            <person name="Kyndt J.A."/>
            <person name="Meyer T.E."/>
        </authorList>
    </citation>
    <scope>NUCLEOTIDE SEQUENCE [LARGE SCALE GENOMIC DNA]</scope>
    <source>
        <strain evidence="2 3">DSM 13378</strain>
    </source>
</reference>
<evidence type="ECO:0000313" key="3">
    <source>
        <dbReference type="Proteomes" id="UP000463470"/>
    </source>
</evidence>
<proteinExistence type="predicted"/>
<feature type="transmembrane region" description="Helical" evidence="1">
    <location>
        <begin position="39"/>
        <end position="61"/>
    </location>
</feature>
<organism evidence="2 3">
    <name type="scientific">Heliomicrobium undosum</name>
    <dbReference type="NCBI Taxonomy" id="121734"/>
    <lineage>
        <taxon>Bacteria</taxon>
        <taxon>Bacillati</taxon>
        <taxon>Bacillota</taxon>
        <taxon>Clostridia</taxon>
        <taxon>Eubacteriales</taxon>
        <taxon>Heliobacteriaceae</taxon>
        <taxon>Heliomicrobium</taxon>
    </lineage>
</organism>
<dbReference type="EMBL" id="WXEY01000004">
    <property type="protein sequence ID" value="MZP29177.1"/>
    <property type="molecule type" value="Genomic_DNA"/>
</dbReference>
<protein>
    <submittedName>
        <fullName evidence="2">Uncharacterized protein</fullName>
    </submittedName>
</protein>
<keyword evidence="1" id="KW-0472">Membrane</keyword>